<keyword evidence="8 11" id="KW-0645">Protease</keyword>
<comment type="catalytic activity">
    <reaction evidence="1 11">
        <text>Release of N-terminal proline from a peptide.</text>
        <dbReference type="EC" id="3.4.11.5"/>
    </reaction>
</comment>
<dbReference type="EC" id="3.4.11.5" evidence="4 11"/>
<evidence type="ECO:0000313" key="15">
    <source>
        <dbReference type="Proteomes" id="UP000501991"/>
    </source>
</evidence>
<gene>
    <name evidence="14" type="ORF">G3580_12690</name>
</gene>
<dbReference type="GO" id="GO:0006508">
    <property type="term" value="P:proteolysis"/>
    <property type="evidence" value="ECO:0007669"/>
    <property type="project" value="UniProtKB-KW"/>
</dbReference>
<evidence type="ECO:0000256" key="6">
    <source>
        <dbReference type="ARBA" id="ARBA00022438"/>
    </source>
</evidence>
<dbReference type="Gene3D" id="3.40.50.1820">
    <property type="entry name" value="alpha/beta hydrolase"/>
    <property type="match status" value="1"/>
</dbReference>
<proteinExistence type="inferred from homology"/>
<feature type="active site" evidence="12">
    <location>
        <position position="265"/>
    </location>
</feature>
<comment type="subcellular location">
    <subcellularLocation>
        <location evidence="2 11">Cytoplasm</location>
    </subcellularLocation>
</comment>
<dbReference type="PANTHER" id="PTHR43722:SF1">
    <property type="entry name" value="PROLINE IMINOPEPTIDASE"/>
    <property type="match status" value="1"/>
</dbReference>
<evidence type="ECO:0000313" key="14">
    <source>
        <dbReference type="EMBL" id="QID18414.1"/>
    </source>
</evidence>
<feature type="active site" description="Nucleophile" evidence="12">
    <location>
        <position position="110"/>
    </location>
</feature>
<evidence type="ECO:0000256" key="2">
    <source>
        <dbReference type="ARBA" id="ARBA00004496"/>
    </source>
</evidence>
<dbReference type="KEGG" id="azq:G3580_12690"/>
<protein>
    <recommendedName>
        <fullName evidence="5 11">Proline iminopeptidase</fullName>
        <shortName evidence="11">PIP</shortName>
        <ecNumber evidence="4 11">3.4.11.5</ecNumber>
    </recommendedName>
    <alternativeName>
        <fullName evidence="10 11">Prolyl aminopeptidase</fullName>
    </alternativeName>
</protein>
<keyword evidence="6 11" id="KW-0031">Aminopeptidase</keyword>
<dbReference type="InterPro" id="IPR000073">
    <property type="entry name" value="AB_hydrolase_1"/>
</dbReference>
<dbReference type="Proteomes" id="UP000501991">
    <property type="component" value="Chromosome"/>
</dbReference>
<evidence type="ECO:0000256" key="11">
    <source>
        <dbReference type="PIRNR" id="PIRNR006431"/>
    </source>
</evidence>
<keyword evidence="15" id="KW-1185">Reference proteome</keyword>
<evidence type="ECO:0000256" key="4">
    <source>
        <dbReference type="ARBA" id="ARBA00012568"/>
    </source>
</evidence>
<dbReference type="AlphaFoldDB" id="A0A6C1B840"/>
<organism evidence="14 15">
    <name type="scientific">Nitrogeniibacter mangrovi</name>
    <dbReference type="NCBI Taxonomy" id="2016596"/>
    <lineage>
        <taxon>Bacteria</taxon>
        <taxon>Pseudomonadati</taxon>
        <taxon>Pseudomonadota</taxon>
        <taxon>Betaproteobacteria</taxon>
        <taxon>Rhodocyclales</taxon>
        <taxon>Zoogloeaceae</taxon>
        <taxon>Nitrogeniibacter</taxon>
    </lineage>
</organism>
<name>A0A6C1B840_9RHOO</name>
<evidence type="ECO:0000256" key="8">
    <source>
        <dbReference type="ARBA" id="ARBA00022670"/>
    </source>
</evidence>
<evidence type="ECO:0000256" key="12">
    <source>
        <dbReference type="PIRSR" id="PIRSR006431-1"/>
    </source>
</evidence>
<dbReference type="PIRSF" id="PIRSF006431">
    <property type="entry name" value="Pept_S33"/>
    <property type="match status" value="1"/>
</dbReference>
<dbReference type="PRINTS" id="PR00793">
    <property type="entry name" value="PROAMNOPTASE"/>
</dbReference>
<evidence type="ECO:0000259" key="13">
    <source>
        <dbReference type="Pfam" id="PF00561"/>
    </source>
</evidence>
<keyword evidence="7 11" id="KW-0963">Cytoplasm</keyword>
<evidence type="ECO:0000256" key="1">
    <source>
        <dbReference type="ARBA" id="ARBA00001585"/>
    </source>
</evidence>
<dbReference type="GO" id="GO:0004177">
    <property type="term" value="F:aminopeptidase activity"/>
    <property type="evidence" value="ECO:0007669"/>
    <property type="project" value="UniProtKB-UniRule"/>
</dbReference>
<dbReference type="SUPFAM" id="SSF53474">
    <property type="entry name" value="alpha/beta-Hydrolases"/>
    <property type="match status" value="1"/>
</dbReference>
<reference evidence="14 15" key="1">
    <citation type="submission" date="2020-02" db="EMBL/GenBank/DDBJ databases">
        <title>Nitrogenibacter mangrovi gen. nov., sp. nov. isolated from mangrove sediment, a denitrifying betaproteobacterium.</title>
        <authorList>
            <person name="Liao H."/>
            <person name="Tian Y."/>
        </authorList>
    </citation>
    <scope>NUCLEOTIDE SEQUENCE [LARGE SCALE GENOMIC DNA]</scope>
    <source>
        <strain evidence="14 15">M9-3-2</strain>
    </source>
</reference>
<evidence type="ECO:0000256" key="3">
    <source>
        <dbReference type="ARBA" id="ARBA00010088"/>
    </source>
</evidence>
<feature type="active site" description="Proton donor" evidence="12">
    <location>
        <position position="293"/>
    </location>
</feature>
<sequence>MTETTPDPVAWDEFVLDVGDGHALYVERSGNPEGLPVVCLHGGPASGLSVAHRRFFDPARYHIIQFDQRGCGRSRPRGSLEHNTTDHLIADIERLRAHLGLGQWLVMGGSWGATLALAYASTYPRHCTGLMLRGLFMGAPADVRDFFEAHRAVSPPAHDLMAELAPPPQRDRLAAWMLGALLSGDARLQARASRAWQAWEAVMDGAPVPDLSIEEHPETVAARVDKYRIQAHYLQHGCFLDEGWWRGAAAALGELPVAIVHGADDRICPIENSRQVHAACANSVLMEVPGCRHNPFEADMLATIRAATDRFASERRFAG</sequence>
<dbReference type="EMBL" id="CP048836">
    <property type="protein sequence ID" value="QID18414.1"/>
    <property type="molecule type" value="Genomic_DNA"/>
</dbReference>
<evidence type="ECO:0000256" key="5">
    <source>
        <dbReference type="ARBA" id="ARBA00021843"/>
    </source>
</evidence>
<comment type="similarity">
    <text evidence="3 11">Belongs to the peptidase S33 family.</text>
</comment>
<dbReference type="InterPro" id="IPR002410">
    <property type="entry name" value="Peptidase_S33"/>
</dbReference>
<dbReference type="PANTHER" id="PTHR43722">
    <property type="entry name" value="PROLINE IMINOPEPTIDASE"/>
    <property type="match status" value="1"/>
</dbReference>
<feature type="domain" description="AB hydrolase-1" evidence="13">
    <location>
        <begin position="36"/>
        <end position="297"/>
    </location>
</feature>
<dbReference type="RefSeq" id="WP_173766044.1">
    <property type="nucleotide sequence ID" value="NZ_CP048836.1"/>
</dbReference>
<dbReference type="InterPro" id="IPR029058">
    <property type="entry name" value="AB_hydrolase_fold"/>
</dbReference>
<accession>A0A6C1B840</accession>
<evidence type="ECO:0000256" key="10">
    <source>
        <dbReference type="ARBA" id="ARBA00029605"/>
    </source>
</evidence>
<evidence type="ECO:0000256" key="9">
    <source>
        <dbReference type="ARBA" id="ARBA00022801"/>
    </source>
</evidence>
<dbReference type="Pfam" id="PF00561">
    <property type="entry name" value="Abhydrolase_1"/>
    <property type="match status" value="1"/>
</dbReference>
<dbReference type="InterPro" id="IPR005944">
    <property type="entry name" value="Pro_iminopeptidase"/>
</dbReference>
<dbReference type="GO" id="GO:0005737">
    <property type="term" value="C:cytoplasm"/>
    <property type="evidence" value="ECO:0007669"/>
    <property type="project" value="UniProtKB-SubCell"/>
</dbReference>
<keyword evidence="9 11" id="KW-0378">Hydrolase</keyword>
<evidence type="ECO:0000256" key="7">
    <source>
        <dbReference type="ARBA" id="ARBA00022490"/>
    </source>
</evidence>